<name>A0A2S8I7S6_BURCE</name>
<gene>
    <name evidence="1" type="ORF">C5615_32820</name>
</gene>
<evidence type="ECO:0008006" key="3">
    <source>
        <dbReference type="Google" id="ProtNLM"/>
    </source>
</evidence>
<protein>
    <recommendedName>
        <fullName evidence="3">Lipoprotein</fullName>
    </recommendedName>
</protein>
<proteinExistence type="predicted"/>
<dbReference type="RefSeq" id="WP_105393228.1">
    <property type="nucleotide sequence ID" value="NZ_PUIQ01000062.1"/>
</dbReference>
<dbReference type="Proteomes" id="UP000238206">
    <property type="component" value="Unassembled WGS sequence"/>
</dbReference>
<comment type="caution">
    <text evidence="1">The sequence shown here is derived from an EMBL/GenBank/DDBJ whole genome shotgun (WGS) entry which is preliminary data.</text>
</comment>
<sequence>MRALRFVTAATMVIVALTQSGCGKKDGEEFIGNWEKLSGRGSPEMVISRNGDGNDFYVASKVPNLAAESAKDAFKVQRSSALYADGKLMMMAGVAVALTIDKASGHLVVPGAEYQKKGN</sequence>
<reference evidence="1 2" key="1">
    <citation type="submission" date="2018-02" db="EMBL/GenBank/DDBJ databases">
        <title>Draft genome sequencing of Burkholderia cepacia Y14-15.</title>
        <authorList>
            <person name="Zheng B.-X."/>
        </authorList>
    </citation>
    <scope>NUCLEOTIDE SEQUENCE [LARGE SCALE GENOMIC DNA]</scope>
    <source>
        <strain evidence="1 2">Y14-15</strain>
    </source>
</reference>
<evidence type="ECO:0000313" key="2">
    <source>
        <dbReference type="Proteomes" id="UP000238206"/>
    </source>
</evidence>
<accession>A0A2S8I7S6</accession>
<dbReference type="EMBL" id="PUIQ01000062">
    <property type="protein sequence ID" value="PQP10847.1"/>
    <property type="molecule type" value="Genomic_DNA"/>
</dbReference>
<dbReference type="AlphaFoldDB" id="A0A2S8I7S6"/>
<organism evidence="1 2">
    <name type="scientific">Burkholderia cepacia</name>
    <name type="common">Pseudomonas cepacia</name>
    <dbReference type="NCBI Taxonomy" id="292"/>
    <lineage>
        <taxon>Bacteria</taxon>
        <taxon>Pseudomonadati</taxon>
        <taxon>Pseudomonadota</taxon>
        <taxon>Betaproteobacteria</taxon>
        <taxon>Burkholderiales</taxon>
        <taxon>Burkholderiaceae</taxon>
        <taxon>Burkholderia</taxon>
        <taxon>Burkholderia cepacia complex</taxon>
    </lineage>
</organism>
<evidence type="ECO:0000313" key="1">
    <source>
        <dbReference type="EMBL" id="PQP10847.1"/>
    </source>
</evidence>